<protein>
    <submittedName>
        <fullName evidence="10">4728_t:CDS:1</fullName>
    </submittedName>
</protein>
<dbReference type="PANTHER" id="PTHR45793:SF5">
    <property type="entry name" value="HOMEOTIC PROTEIN OCELLILESS"/>
    <property type="match status" value="1"/>
</dbReference>
<evidence type="ECO:0000256" key="8">
    <source>
        <dbReference type="SAM" id="MobiDB-lite"/>
    </source>
</evidence>
<feature type="region of interest" description="Disordered" evidence="8">
    <location>
        <begin position="65"/>
        <end position="123"/>
    </location>
</feature>
<accession>A0A9N8UY53</accession>
<dbReference type="OrthoDB" id="6159439at2759"/>
<evidence type="ECO:0000256" key="2">
    <source>
        <dbReference type="ARBA" id="ARBA00022473"/>
    </source>
</evidence>
<dbReference type="Pfam" id="PF00046">
    <property type="entry name" value="Homeodomain"/>
    <property type="match status" value="1"/>
</dbReference>
<evidence type="ECO:0000256" key="4">
    <source>
        <dbReference type="ARBA" id="ARBA00023155"/>
    </source>
</evidence>
<dbReference type="AlphaFoldDB" id="A0A9N8UY53"/>
<evidence type="ECO:0000259" key="9">
    <source>
        <dbReference type="PROSITE" id="PS50071"/>
    </source>
</evidence>
<reference evidence="10" key="1">
    <citation type="submission" date="2021-06" db="EMBL/GenBank/DDBJ databases">
        <authorList>
            <person name="Kallberg Y."/>
            <person name="Tangrot J."/>
            <person name="Rosling A."/>
        </authorList>
    </citation>
    <scope>NUCLEOTIDE SEQUENCE</scope>
    <source>
        <strain evidence="10">AZ414A</strain>
    </source>
</reference>
<feature type="compositionally biased region" description="Low complexity" evidence="8">
    <location>
        <begin position="83"/>
        <end position="102"/>
    </location>
</feature>
<evidence type="ECO:0000313" key="11">
    <source>
        <dbReference type="Proteomes" id="UP000789706"/>
    </source>
</evidence>
<dbReference type="InterPro" id="IPR009057">
    <property type="entry name" value="Homeodomain-like_sf"/>
</dbReference>
<keyword evidence="2" id="KW-0217">Developmental protein</keyword>
<keyword evidence="11" id="KW-1185">Reference proteome</keyword>
<dbReference type="PANTHER" id="PTHR45793">
    <property type="entry name" value="HOMEOBOX PROTEIN"/>
    <property type="match status" value="1"/>
</dbReference>
<comment type="subcellular location">
    <subcellularLocation>
        <location evidence="1 6 7">Nucleus</location>
    </subcellularLocation>
</comment>
<dbReference type="CDD" id="cd00086">
    <property type="entry name" value="homeodomain"/>
    <property type="match status" value="1"/>
</dbReference>
<keyword evidence="3 6" id="KW-0238">DNA-binding</keyword>
<keyword evidence="5 6" id="KW-0539">Nucleus</keyword>
<dbReference type="GO" id="GO:0005634">
    <property type="term" value="C:nucleus"/>
    <property type="evidence" value="ECO:0007669"/>
    <property type="project" value="UniProtKB-SubCell"/>
</dbReference>
<proteinExistence type="predicted"/>
<evidence type="ECO:0000256" key="1">
    <source>
        <dbReference type="ARBA" id="ARBA00004123"/>
    </source>
</evidence>
<comment type="caution">
    <text evidence="10">The sequence shown here is derived from an EMBL/GenBank/DDBJ whole genome shotgun (WGS) entry which is preliminary data.</text>
</comment>
<evidence type="ECO:0000256" key="7">
    <source>
        <dbReference type="RuleBase" id="RU000682"/>
    </source>
</evidence>
<evidence type="ECO:0000256" key="5">
    <source>
        <dbReference type="ARBA" id="ARBA00023242"/>
    </source>
</evidence>
<evidence type="ECO:0000313" key="10">
    <source>
        <dbReference type="EMBL" id="CAG8432899.1"/>
    </source>
</evidence>
<dbReference type="SMART" id="SM00389">
    <property type="entry name" value="HOX"/>
    <property type="match status" value="1"/>
</dbReference>
<evidence type="ECO:0000256" key="6">
    <source>
        <dbReference type="PROSITE-ProRule" id="PRU00108"/>
    </source>
</evidence>
<evidence type="ECO:0000256" key="3">
    <source>
        <dbReference type="ARBA" id="ARBA00023125"/>
    </source>
</evidence>
<feature type="DNA-binding region" description="Homeobox" evidence="6">
    <location>
        <begin position="14"/>
        <end position="74"/>
    </location>
</feature>
<dbReference type="PROSITE" id="PS50071">
    <property type="entry name" value="HOMEOBOX_2"/>
    <property type="match status" value="1"/>
</dbReference>
<dbReference type="InterPro" id="IPR001356">
    <property type="entry name" value="HD"/>
</dbReference>
<dbReference type="Proteomes" id="UP000789706">
    <property type="component" value="Unassembled WGS sequence"/>
</dbReference>
<dbReference type="EMBL" id="CAJVPK010000006">
    <property type="protein sequence ID" value="CAG8432899.1"/>
    <property type="molecule type" value="Genomic_DNA"/>
</dbReference>
<dbReference type="GO" id="GO:0000981">
    <property type="term" value="F:DNA-binding transcription factor activity, RNA polymerase II-specific"/>
    <property type="evidence" value="ECO:0007669"/>
    <property type="project" value="TreeGrafter"/>
</dbReference>
<name>A0A9N8UY53_9GLOM</name>
<dbReference type="GO" id="GO:0000978">
    <property type="term" value="F:RNA polymerase II cis-regulatory region sequence-specific DNA binding"/>
    <property type="evidence" value="ECO:0007669"/>
    <property type="project" value="TreeGrafter"/>
</dbReference>
<sequence>MSNVNCVSLCNTNTQQQRHRTTPSQVQFLENYFTTVDDFPDSNMREKISSKLNMPSKSVHIWFQNRRAKRKQEERTRQEQVIRSTRINPISSSSSSQQPVHSNSHHDSKLNEYNNNISRKPTKHVNWKNYHETTTPNHQRSLQSLTSVSYKPPPLSTITTTFPSSLSLLNNTPLHKLSPLRNVNSDDQVSYGKQAEGSITLPPLHHIVPQRFFGINDDPLPTDGFYSNFGINENLQKKI</sequence>
<dbReference type="Gene3D" id="1.10.10.60">
    <property type="entry name" value="Homeodomain-like"/>
    <property type="match status" value="1"/>
</dbReference>
<keyword evidence="4 6" id="KW-0371">Homeobox</keyword>
<feature type="domain" description="Homeobox" evidence="9">
    <location>
        <begin position="12"/>
        <end position="73"/>
    </location>
</feature>
<feature type="compositionally biased region" description="Basic and acidic residues" evidence="8">
    <location>
        <begin position="71"/>
        <end position="80"/>
    </location>
</feature>
<dbReference type="SUPFAM" id="SSF46689">
    <property type="entry name" value="Homeodomain-like"/>
    <property type="match status" value="1"/>
</dbReference>
<organism evidence="10 11">
    <name type="scientific">Diversispora eburnea</name>
    <dbReference type="NCBI Taxonomy" id="1213867"/>
    <lineage>
        <taxon>Eukaryota</taxon>
        <taxon>Fungi</taxon>
        <taxon>Fungi incertae sedis</taxon>
        <taxon>Mucoromycota</taxon>
        <taxon>Glomeromycotina</taxon>
        <taxon>Glomeromycetes</taxon>
        <taxon>Diversisporales</taxon>
        <taxon>Diversisporaceae</taxon>
        <taxon>Diversispora</taxon>
    </lineage>
</organism>
<gene>
    <name evidence="10" type="ORF">DEBURN_LOCUS223</name>
</gene>